<feature type="region of interest" description="Disordered" evidence="1">
    <location>
        <begin position="38"/>
        <end position="95"/>
    </location>
</feature>
<name>A0ABQ9YCD2_9EUKA</name>
<feature type="compositionally biased region" description="Polar residues" evidence="1">
    <location>
        <begin position="511"/>
        <end position="520"/>
    </location>
</feature>
<keyword evidence="3" id="KW-1185">Reference proteome</keyword>
<protein>
    <submittedName>
        <fullName evidence="2">Uncharacterized protein</fullName>
    </submittedName>
</protein>
<accession>A0ABQ9YCD2</accession>
<comment type="caution">
    <text evidence="2">The sequence shown here is derived from an EMBL/GenBank/DDBJ whole genome shotgun (WGS) entry which is preliminary data.</text>
</comment>
<feature type="region of interest" description="Disordered" evidence="1">
    <location>
        <begin position="502"/>
        <end position="543"/>
    </location>
</feature>
<feature type="compositionally biased region" description="Basic residues" evidence="1">
    <location>
        <begin position="63"/>
        <end position="79"/>
    </location>
</feature>
<sequence length="543" mass="60054">MPLFTNLAPLLETKDHTLRTTVLSLLCLFTPLPPLTHTATKSSEEEEPENKIPEGLSLEEKKRALKKQKKKEKKLLKKKRDLDTADPDPAETSNSFKKTLSDLKLDDFQSLQDEKLIDQSTIVEDSDTTQRTLEWSNRKKPVIEESAEMLKHDDNVQSTICVDQSVWMPFSVSEADLTPLGHLLPIHTIETGIDNSYDASHRLAIPLSSITTCPITLLDEYPSLSSFLHIHSTLILFSLLHPSVPLHQPIKSKAADSPLGDLPVTFRSQTDDLDSIGLHSLPDSNLRGRRQTLRKPSSLSNSVASVTPPPGIGKNQPFTLVDTTDHEPRTKHLLFSASLPPLLNVNQPETEVTFDYAPTIVLNTTQLNDGRFASFSPFTASLLTKDPPPFDSLFRPKRFKSLGIRPNTTSFIVPPASTALVSLIMPLLFRQLIPDTKTPPSQHILGVLQRLFQVLRPLLTIVEETNAFSNPVAVVDVSNPDNSTVPAVKFTQAQKLSLRHHSIGDSEDHSGSSATLNSDQRPPADEKANMGQALTLLSKQPKV</sequence>
<evidence type="ECO:0000313" key="3">
    <source>
        <dbReference type="Proteomes" id="UP001281761"/>
    </source>
</evidence>
<organism evidence="2 3">
    <name type="scientific">Blattamonas nauphoetae</name>
    <dbReference type="NCBI Taxonomy" id="2049346"/>
    <lineage>
        <taxon>Eukaryota</taxon>
        <taxon>Metamonada</taxon>
        <taxon>Preaxostyla</taxon>
        <taxon>Oxymonadida</taxon>
        <taxon>Blattamonas</taxon>
    </lineage>
</organism>
<dbReference type="Proteomes" id="UP001281761">
    <property type="component" value="Unassembled WGS sequence"/>
</dbReference>
<feature type="region of interest" description="Disordered" evidence="1">
    <location>
        <begin position="277"/>
        <end position="319"/>
    </location>
</feature>
<dbReference type="EMBL" id="JARBJD010000016">
    <property type="protein sequence ID" value="KAK2961423.1"/>
    <property type="molecule type" value="Genomic_DNA"/>
</dbReference>
<reference evidence="2 3" key="1">
    <citation type="journal article" date="2022" name="bioRxiv">
        <title>Genomics of Preaxostyla Flagellates Illuminates Evolutionary Transitions and the Path Towards Mitochondrial Loss.</title>
        <authorList>
            <person name="Novak L.V.F."/>
            <person name="Treitli S.C."/>
            <person name="Pyrih J."/>
            <person name="Halakuc P."/>
            <person name="Pipaliya S.V."/>
            <person name="Vacek V."/>
            <person name="Brzon O."/>
            <person name="Soukal P."/>
            <person name="Eme L."/>
            <person name="Dacks J.B."/>
            <person name="Karnkowska A."/>
            <person name="Elias M."/>
            <person name="Hampl V."/>
        </authorList>
    </citation>
    <scope>NUCLEOTIDE SEQUENCE [LARGE SCALE GENOMIC DNA]</scope>
    <source>
        <strain evidence="2">NAU3</strain>
        <tissue evidence="2">Gut</tissue>
    </source>
</reference>
<proteinExistence type="predicted"/>
<feature type="compositionally biased region" description="Polar residues" evidence="1">
    <location>
        <begin position="294"/>
        <end position="305"/>
    </location>
</feature>
<evidence type="ECO:0000256" key="1">
    <source>
        <dbReference type="SAM" id="MobiDB-lite"/>
    </source>
</evidence>
<gene>
    <name evidence="2" type="ORF">BLNAU_3544</name>
</gene>
<evidence type="ECO:0000313" key="2">
    <source>
        <dbReference type="EMBL" id="KAK2961423.1"/>
    </source>
</evidence>